<evidence type="ECO:0000313" key="3">
    <source>
        <dbReference type="EMBL" id="KAF2023859.1"/>
    </source>
</evidence>
<keyword evidence="4" id="KW-1185">Reference proteome</keyword>
<evidence type="ECO:0000256" key="1">
    <source>
        <dbReference type="SAM" id="MobiDB-lite"/>
    </source>
</evidence>
<keyword evidence="2" id="KW-1133">Transmembrane helix</keyword>
<feature type="transmembrane region" description="Helical" evidence="2">
    <location>
        <begin position="190"/>
        <end position="214"/>
    </location>
</feature>
<protein>
    <submittedName>
        <fullName evidence="3">Uncharacterized protein</fullName>
    </submittedName>
</protein>
<sequence>MSVDCYYKANTKAKKSAPCDHNALRAGKHTQCCEPGDLCLTNGLCREETVNASSNYAWRYGCTDPTFQDPTCATAYCDGKPETKDQDLKLTWQCPEETTWCCSTGFPMSQEARTNRTNTTCCSMDNLLFKASPPVVFTTAAYFGSAFSIGTLFPSSSAAPNSSVPVSFSVTPTSTRSTVPASPSSSPSNLAIGLGAGLGSVAAIALSIGSFCIWRRRKRRTYSPRGATPVKELSDTGMTEASSAERAEMTGMDCRRKLTSPVSPVELWSPAEPQRMELPTAEKEGRVVGEMPGEEKGRLVAGEMDGRSRD</sequence>
<organism evidence="3 4">
    <name type="scientific">Setomelanomma holmii</name>
    <dbReference type="NCBI Taxonomy" id="210430"/>
    <lineage>
        <taxon>Eukaryota</taxon>
        <taxon>Fungi</taxon>
        <taxon>Dikarya</taxon>
        <taxon>Ascomycota</taxon>
        <taxon>Pezizomycotina</taxon>
        <taxon>Dothideomycetes</taxon>
        <taxon>Pleosporomycetidae</taxon>
        <taxon>Pleosporales</taxon>
        <taxon>Pleosporineae</taxon>
        <taxon>Phaeosphaeriaceae</taxon>
        <taxon>Setomelanomma</taxon>
    </lineage>
</organism>
<reference evidence="3" key="1">
    <citation type="journal article" date="2020" name="Stud. Mycol.">
        <title>101 Dothideomycetes genomes: a test case for predicting lifestyles and emergence of pathogens.</title>
        <authorList>
            <person name="Haridas S."/>
            <person name="Albert R."/>
            <person name="Binder M."/>
            <person name="Bloem J."/>
            <person name="Labutti K."/>
            <person name="Salamov A."/>
            <person name="Andreopoulos B."/>
            <person name="Baker S."/>
            <person name="Barry K."/>
            <person name="Bills G."/>
            <person name="Bluhm B."/>
            <person name="Cannon C."/>
            <person name="Castanera R."/>
            <person name="Culley D."/>
            <person name="Daum C."/>
            <person name="Ezra D."/>
            <person name="Gonzalez J."/>
            <person name="Henrissat B."/>
            <person name="Kuo A."/>
            <person name="Liang C."/>
            <person name="Lipzen A."/>
            <person name="Lutzoni F."/>
            <person name="Magnuson J."/>
            <person name="Mondo S."/>
            <person name="Nolan M."/>
            <person name="Ohm R."/>
            <person name="Pangilinan J."/>
            <person name="Park H.-J."/>
            <person name="Ramirez L."/>
            <person name="Alfaro M."/>
            <person name="Sun H."/>
            <person name="Tritt A."/>
            <person name="Yoshinaga Y."/>
            <person name="Zwiers L.-H."/>
            <person name="Turgeon B."/>
            <person name="Goodwin S."/>
            <person name="Spatafora J."/>
            <person name="Crous P."/>
            <person name="Grigoriev I."/>
        </authorList>
    </citation>
    <scope>NUCLEOTIDE SEQUENCE</scope>
    <source>
        <strain evidence="3">CBS 110217</strain>
    </source>
</reference>
<keyword evidence="2" id="KW-0472">Membrane</keyword>
<feature type="compositionally biased region" description="Basic and acidic residues" evidence="1">
    <location>
        <begin position="280"/>
        <end position="310"/>
    </location>
</feature>
<keyword evidence="2" id="KW-0812">Transmembrane</keyword>
<feature type="region of interest" description="Disordered" evidence="1">
    <location>
        <begin position="261"/>
        <end position="310"/>
    </location>
</feature>
<dbReference type="OrthoDB" id="5215637at2759"/>
<comment type="caution">
    <text evidence="3">The sequence shown here is derived from an EMBL/GenBank/DDBJ whole genome shotgun (WGS) entry which is preliminary data.</text>
</comment>
<feature type="region of interest" description="Disordered" evidence="1">
    <location>
        <begin position="164"/>
        <end position="187"/>
    </location>
</feature>
<proteinExistence type="predicted"/>
<gene>
    <name evidence="3" type="ORF">EK21DRAFT_94551</name>
</gene>
<dbReference type="Proteomes" id="UP000799777">
    <property type="component" value="Unassembled WGS sequence"/>
</dbReference>
<evidence type="ECO:0000256" key="2">
    <source>
        <dbReference type="SAM" id="Phobius"/>
    </source>
</evidence>
<name>A0A9P4GY64_9PLEO</name>
<evidence type="ECO:0000313" key="4">
    <source>
        <dbReference type="Proteomes" id="UP000799777"/>
    </source>
</evidence>
<dbReference type="EMBL" id="ML978320">
    <property type="protein sequence ID" value="KAF2023859.1"/>
    <property type="molecule type" value="Genomic_DNA"/>
</dbReference>
<accession>A0A9P4GY64</accession>
<dbReference type="AlphaFoldDB" id="A0A9P4GY64"/>
<feature type="region of interest" description="Disordered" evidence="1">
    <location>
        <begin position="223"/>
        <end position="249"/>
    </location>
</feature>